<organism evidence="10 11">
    <name type="scientific">Clostridium colicanis DSM 13634</name>
    <dbReference type="NCBI Taxonomy" id="1121305"/>
    <lineage>
        <taxon>Bacteria</taxon>
        <taxon>Bacillati</taxon>
        <taxon>Bacillota</taxon>
        <taxon>Clostridia</taxon>
        <taxon>Eubacteriales</taxon>
        <taxon>Clostridiaceae</taxon>
        <taxon>Clostridium</taxon>
    </lineage>
</organism>
<evidence type="ECO:0000256" key="2">
    <source>
        <dbReference type="ARBA" id="ARBA00009959"/>
    </source>
</evidence>
<evidence type="ECO:0000256" key="6">
    <source>
        <dbReference type="ARBA" id="ARBA00022801"/>
    </source>
</evidence>
<dbReference type="GO" id="GO:0016787">
    <property type="term" value="F:hydrolase activity"/>
    <property type="evidence" value="ECO:0007669"/>
    <property type="project" value="UniProtKB-KW"/>
</dbReference>
<evidence type="ECO:0000256" key="3">
    <source>
        <dbReference type="ARBA" id="ARBA00022722"/>
    </source>
</evidence>
<dbReference type="RefSeq" id="WP_061857797.1">
    <property type="nucleotide sequence ID" value="NZ_LTBB01000003.1"/>
</dbReference>
<evidence type="ECO:0000256" key="7">
    <source>
        <dbReference type="ARBA" id="ARBA00022842"/>
    </source>
</evidence>
<dbReference type="AlphaFoldDB" id="A0A151APV4"/>
<dbReference type="PATRIC" id="fig|1121305.3.peg.916"/>
<keyword evidence="4 9" id="KW-0479">Metal-binding</keyword>
<dbReference type="PANTHER" id="PTHR34405">
    <property type="entry name" value="CRISPR-ASSOCIATED ENDORIBONUCLEASE CAS2"/>
    <property type="match status" value="1"/>
</dbReference>
<dbReference type="GO" id="GO:0043571">
    <property type="term" value="P:maintenance of CRISPR repeat elements"/>
    <property type="evidence" value="ECO:0007669"/>
    <property type="project" value="UniProtKB-UniRule"/>
</dbReference>
<dbReference type="Gene3D" id="3.30.70.240">
    <property type="match status" value="1"/>
</dbReference>
<evidence type="ECO:0000256" key="1">
    <source>
        <dbReference type="ARBA" id="ARBA00001946"/>
    </source>
</evidence>
<keyword evidence="11" id="KW-1185">Reference proteome</keyword>
<comment type="subunit">
    <text evidence="9">Homodimer, forms a heterotetramer with a Cas1 homodimer.</text>
</comment>
<comment type="caution">
    <text evidence="10">The sequence shown here is derived from an EMBL/GenBank/DDBJ whole genome shotgun (WGS) entry which is preliminary data.</text>
</comment>
<dbReference type="SUPFAM" id="SSF143430">
    <property type="entry name" value="TTP0101/SSO1404-like"/>
    <property type="match status" value="1"/>
</dbReference>
<evidence type="ECO:0000256" key="4">
    <source>
        <dbReference type="ARBA" id="ARBA00022723"/>
    </source>
</evidence>
<accession>A0A151APV4</accession>
<dbReference type="HAMAP" id="MF_01471">
    <property type="entry name" value="Cas2"/>
    <property type="match status" value="1"/>
</dbReference>
<evidence type="ECO:0000256" key="9">
    <source>
        <dbReference type="HAMAP-Rule" id="MF_01471"/>
    </source>
</evidence>
<dbReference type="GO" id="GO:0004521">
    <property type="term" value="F:RNA endonuclease activity"/>
    <property type="evidence" value="ECO:0007669"/>
    <property type="project" value="InterPro"/>
</dbReference>
<comment type="function">
    <text evidence="9">CRISPR (clustered regularly interspaced short palindromic repeat), is an adaptive immune system that provides protection against mobile genetic elements (viruses, transposable elements and conjugative plasmids). CRISPR clusters contain sequences complementary to antecedent mobile elements and target invading nucleic acids. CRISPR clusters are transcribed and processed into CRISPR RNA (crRNA). Functions as a ssRNA-specific endoribonuclease. Involved in the integration of spacer DNA into the CRISPR cassette.</text>
</comment>
<dbReference type="InterPro" id="IPR021127">
    <property type="entry name" value="CRISPR_associated_Cas2"/>
</dbReference>
<dbReference type="PANTHER" id="PTHR34405:SF1">
    <property type="entry name" value="CRISPR-ASSOCIATED ENDORIBONUCLEASE CAS2"/>
    <property type="match status" value="1"/>
</dbReference>
<keyword evidence="7 9" id="KW-0460">Magnesium</keyword>
<keyword evidence="5 9" id="KW-0255">Endonuclease</keyword>
<gene>
    <name evidence="10" type="primary">cas2_2</name>
    <name evidence="9" type="synonym">cas2</name>
    <name evidence="10" type="ORF">CLCOL_09000</name>
</gene>
<dbReference type="EMBL" id="LTBB01000003">
    <property type="protein sequence ID" value="KYH29669.1"/>
    <property type="molecule type" value="Genomic_DNA"/>
</dbReference>
<reference evidence="10 11" key="1">
    <citation type="submission" date="2016-02" db="EMBL/GenBank/DDBJ databases">
        <title>Genome sequence of Clostridium colicanis DSM 13634.</title>
        <authorList>
            <person name="Poehlein A."/>
            <person name="Daniel R."/>
        </authorList>
    </citation>
    <scope>NUCLEOTIDE SEQUENCE [LARGE SCALE GENOMIC DNA]</scope>
    <source>
        <strain evidence="10 11">DSM 13634</strain>
    </source>
</reference>
<evidence type="ECO:0000256" key="5">
    <source>
        <dbReference type="ARBA" id="ARBA00022759"/>
    </source>
</evidence>
<keyword evidence="3 9" id="KW-0540">Nuclease</keyword>
<comment type="similarity">
    <text evidence="2 9">Belongs to the CRISPR-associated endoribonuclease Cas2 protein family.</text>
</comment>
<dbReference type="GO" id="GO:0051607">
    <property type="term" value="P:defense response to virus"/>
    <property type="evidence" value="ECO:0007669"/>
    <property type="project" value="UniProtKB-UniRule"/>
</dbReference>
<keyword evidence="6 9" id="KW-0378">Hydrolase</keyword>
<dbReference type="EC" id="3.1.-.-" evidence="9"/>
<dbReference type="Proteomes" id="UP000075374">
    <property type="component" value="Unassembled WGS sequence"/>
</dbReference>
<sequence length="96" mass="11207">MSKNYNYNYAFLFYDVGEKRVNKVFKICKKYLSHFQKSVFRGELAPANCILLKKDLKKVIDENEDFVCIIKLMNNNVYGEEVLGNKQSNTGEDLII</sequence>
<proteinExistence type="inferred from homology"/>
<evidence type="ECO:0000256" key="8">
    <source>
        <dbReference type="ARBA" id="ARBA00023118"/>
    </source>
</evidence>
<dbReference type="CDD" id="cd09725">
    <property type="entry name" value="Cas2_I_II_III"/>
    <property type="match status" value="1"/>
</dbReference>
<dbReference type="NCBIfam" id="TIGR01573">
    <property type="entry name" value="cas2"/>
    <property type="match status" value="1"/>
</dbReference>
<feature type="binding site" evidence="9">
    <location>
        <position position="15"/>
    </location>
    <ligand>
        <name>Mg(2+)</name>
        <dbReference type="ChEBI" id="CHEBI:18420"/>
        <note>catalytic</note>
    </ligand>
</feature>
<name>A0A151APV4_9CLOT</name>
<dbReference type="Pfam" id="PF09827">
    <property type="entry name" value="CRISPR_Cas2"/>
    <property type="match status" value="1"/>
</dbReference>
<dbReference type="GO" id="GO:0046872">
    <property type="term" value="F:metal ion binding"/>
    <property type="evidence" value="ECO:0007669"/>
    <property type="project" value="UniProtKB-UniRule"/>
</dbReference>
<comment type="cofactor">
    <cofactor evidence="1 9">
        <name>Mg(2+)</name>
        <dbReference type="ChEBI" id="CHEBI:18420"/>
    </cofactor>
</comment>
<evidence type="ECO:0000313" key="11">
    <source>
        <dbReference type="Proteomes" id="UP000075374"/>
    </source>
</evidence>
<evidence type="ECO:0000313" key="10">
    <source>
        <dbReference type="EMBL" id="KYH29669.1"/>
    </source>
</evidence>
<dbReference type="STRING" id="1121305.CLCOL_09000"/>
<dbReference type="InterPro" id="IPR019199">
    <property type="entry name" value="Virulence_VapD/CRISPR_Cas2"/>
</dbReference>
<protein>
    <recommendedName>
        <fullName evidence="9">CRISPR-associated endoribonuclease Cas2</fullName>
        <ecNumber evidence="9">3.1.-.-</ecNumber>
    </recommendedName>
</protein>
<keyword evidence="8 9" id="KW-0051">Antiviral defense</keyword>